<dbReference type="PANTHER" id="PTHR30537">
    <property type="entry name" value="HTH-TYPE TRANSCRIPTIONAL REGULATOR"/>
    <property type="match status" value="1"/>
</dbReference>
<gene>
    <name evidence="6" type="ORF">Salmuc_02889</name>
</gene>
<dbReference type="Gene3D" id="1.10.10.10">
    <property type="entry name" value="Winged helix-like DNA-binding domain superfamily/Winged helix DNA-binding domain"/>
    <property type="match status" value="1"/>
</dbReference>
<evidence type="ECO:0000256" key="4">
    <source>
        <dbReference type="ARBA" id="ARBA00023163"/>
    </source>
</evidence>
<protein>
    <submittedName>
        <fullName evidence="6">Glycine cleavage system transcriptional activator</fullName>
    </submittedName>
</protein>
<dbReference type="PROSITE" id="PS50931">
    <property type="entry name" value="HTH_LYSR"/>
    <property type="match status" value="1"/>
</dbReference>
<dbReference type="EMBL" id="APVH01000050">
    <property type="protein sequence ID" value="EPX76387.1"/>
    <property type="molecule type" value="Genomic_DNA"/>
</dbReference>
<comment type="caution">
    <text evidence="6">The sequence shown here is derived from an EMBL/GenBank/DDBJ whole genome shotgun (WGS) entry which is preliminary data.</text>
</comment>
<dbReference type="GO" id="GO:0006351">
    <property type="term" value="P:DNA-templated transcription"/>
    <property type="evidence" value="ECO:0007669"/>
    <property type="project" value="TreeGrafter"/>
</dbReference>
<keyword evidence="3" id="KW-0238">DNA-binding</keyword>
<dbReference type="SUPFAM" id="SSF53850">
    <property type="entry name" value="Periplasmic binding protein-like II"/>
    <property type="match status" value="1"/>
</dbReference>
<comment type="similarity">
    <text evidence="1">Belongs to the LysR transcriptional regulatory family.</text>
</comment>
<dbReference type="Pfam" id="PF00126">
    <property type="entry name" value="HTH_1"/>
    <property type="match status" value="1"/>
</dbReference>
<dbReference type="Pfam" id="PF03466">
    <property type="entry name" value="LysR_substrate"/>
    <property type="match status" value="1"/>
</dbReference>
<evidence type="ECO:0000256" key="1">
    <source>
        <dbReference type="ARBA" id="ARBA00009437"/>
    </source>
</evidence>
<dbReference type="GO" id="GO:0043565">
    <property type="term" value="F:sequence-specific DNA binding"/>
    <property type="evidence" value="ECO:0007669"/>
    <property type="project" value="TreeGrafter"/>
</dbReference>
<dbReference type="InterPro" id="IPR005119">
    <property type="entry name" value="LysR_subst-bd"/>
</dbReference>
<dbReference type="InterPro" id="IPR036390">
    <property type="entry name" value="WH_DNA-bd_sf"/>
</dbReference>
<dbReference type="InterPro" id="IPR000847">
    <property type="entry name" value="LysR_HTH_N"/>
</dbReference>
<reference evidence="7" key="1">
    <citation type="journal article" date="2014" name="Stand. Genomic Sci.">
        <title>Genome sequence of the exopolysaccharide-producing Salipiger mucosus type strain (DSM 16094(T)), a moderately halophilic member of the Roseobacter clade.</title>
        <authorList>
            <person name="Riedel T."/>
            <person name="Spring S."/>
            <person name="Fiebig A."/>
            <person name="Petersen J."/>
            <person name="Kyrpides N.C."/>
            <person name="Goker M."/>
            <person name="Klenk H.P."/>
        </authorList>
    </citation>
    <scope>NUCLEOTIDE SEQUENCE [LARGE SCALE GENOMIC DNA]</scope>
    <source>
        <strain evidence="7">DSM 16094</strain>
    </source>
</reference>
<dbReference type="CDD" id="cd08432">
    <property type="entry name" value="PBP2_GcdR_TrpI_HvrB_AmpR_like"/>
    <property type="match status" value="1"/>
</dbReference>
<proteinExistence type="inferred from homology"/>
<dbReference type="HOGENOM" id="CLU_039613_37_0_5"/>
<dbReference type="PANTHER" id="PTHR30537:SF26">
    <property type="entry name" value="GLYCINE CLEAVAGE SYSTEM TRANSCRIPTIONAL ACTIVATOR"/>
    <property type="match status" value="1"/>
</dbReference>
<evidence type="ECO:0000256" key="3">
    <source>
        <dbReference type="ARBA" id="ARBA00023125"/>
    </source>
</evidence>
<dbReference type="Gene3D" id="3.40.190.10">
    <property type="entry name" value="Periplasmic binding protein-like II"/>
    <property type="match status" value="2"/>
</dbReference>
<evidence type="ECO:0000259" key="5">
    <source>
        <dbReference type="PROSITE" id="PS50931"/>
    </source>
</evidence>
<dbReference type="eggNOG" id="COG0583">
    <property type="taxonomic scope" value="Bacteria"/>
</dbReference>
<evidence type="ECO:0000313" key="6">
    <source>
        <dbReference type="EMBL" id="EPX76387.1"/>
    </source>
</evidence>
<dbReference type="AlphaFoldDB" id="S9Q8P2"/>
<dbReference type="RefSeq" id="WP_021120864.1">
    <property type="nucleotide sequence ID" value="NZ_KE557283.1"/>
</dbReference>
<name>S9Q8P2_9RHOB</name>
<dbReference type="InterPro" id="IPR036388">
    <property type="entry name" value="WH-like_DNA-bd_sf"/>
</dbReference>
<dbReference type="PRINTS" id="PR00039">
    <property type="entry name" value="HTHLYSR"/>
</dbReference>
<keyword evidence="4" id="KW-0804">Transcription</keyword>
<dbReference type="GO" id="GO:0003700">
    <property type="term" value="F:DNA-binding transcription factor activity"/>
    <property type="evidence" value="ECO:0007669"/>
    <property type="project" value="InterPro"/>
</dbReference>
<dbReference type="Proteomes" id="UP000015347">
    <property type="component" value="Unassembled WGS sequence"/>
</dbReference>
<keyword evidence="2" id="KW-0805">Transcription regulation</keyword>
<organism evidence="6 7">
    <name type="scientific">Salipiger mucosus DSM 16094</name>
    <dbReference type="NCBI Taxonomy" id="1123237"/>
    <lineage>
        <taxon>Bacteria</taxon>
        <taxon>Pseudomonadati</taxon>
        <taxon>Pseudomonadota</taxon>
        <taxon>Alphaproteobacteria</taxon>
        <taxon>Rhodobacterales</taxon>
        <taxon>Roseobacteraceae</taxon>
        <taxon>Salipiger</taxon>
    </lineage>
</organism>
<dbReference type="SUPFAM" id="SSF46785">
    <property type="entry name" value="Winged helix' DNA-binding domain"/>
    <property type="match status" value="1"/>
</dbReference>
<evidence type="ECO:0000313" key="7">
    <source>
        <dbReference type="Proteomes" id="UP000015347"/>
    </source>
</evidence>
<keyword evidence="7" id="KW-1185">Reference proteome</keyword>
<evidence type="ECO:0000256" key="2">
    <source>
        <dbReference type="ARBA" id="ARBA00023015"/>
    </source>
</evidence>
<sequence>MRRLPGLRSLQAFEAVVRHLSLKDAAEELHVTPTAVSHRIRGLEDQLGIQLFHRRPRMLELTSEAAAIARRIVTAFEVLRSAIAALDEDRLAGTLTVSTTNSLASSWLSPRLRSFRDQHTEIAVRLIATDTITDFHSDDSDLAIRYCVEPPAHLEAAWLLDDYIAPVCAPEMAAQLTSPQDLLQAHLIEYRWHGFSNSDPSWESWLRAHGCTPENALPYVTYSEEHMCLWAAADGHGVALVSLIAAARFINEGKLVLPFDGPLKNKSYYVVNPAETSRRARCRSSATGFSRRLKRPAEWNPGSVHHEWRG</sequence>
<feature type="domain" description="HTH lysR-type" evidence="5">
    <location>
        <begin position="5"/>
        <end position="62"/>
    </location>
</feature>
<accession>S9Q8P2</accession>
<dbReference type="STRING" id="1123237.Salmuc_02889"/>
<dbReference type="InterPro" id="IPR058163">
    <property type="entry name" value="LysR-type_TF_proteobact-type"/>
</dbReference>